<dbReference type="Proteomes" id="UP000218209">
    <property type="component" value="Unassembled WGS sequence"/>
</dbReference>
<evidence type="ECO:0000256" key="1">
    <source>
        <dbReference type="SAM" id="MobiDB-lite"/>
    </source>
</evidence>
<protein>
    <submittedName>
        <fullName evidence="2">Uncharacterized protein</fullName>
    </submittedName>
</protein>
<feature type="compositionally biased region" description="Pro residues" evidence="1">
    <location>
        <begin position="15"/>
        <end position="27"/>
    </location>
</feature>
<name>A0A1X6PF22_PORUM</name>
<feature type="region of interest" description="Disordered" evidence="1">
    <location>
        <begin position="1"/>
        <end position="29"/>
    </location>
</feature>
<keyword evidence="3" id="KW-1185">Reference proteome</keyword>
<sequence length="362" mass="38381">MDTYSPIPSVTTPTAAPPSPPAAPVPDPTSFATRLPLSAPVVAAGTVPVEVQHAVAACFSSLGDPAPNPAPHQAPNGSDPVRVVSTAPMATNARAPDFTEHEKVRLAHVLSDGEVAAGVMLSRGKMTREQLDAKKSRGEVWLVVVGAMFNSDKQFVLPKECSDLSINPNLHPHARTSQFLKAKWSEVSAFLWDTWKTFGTSGQHNPARWSTCSKGNTILDYIYILFRSHQMVFQLIKPDIGVGGVEGNAASGLQMGTRRTPSGRRKQRLVDPAFYALVQNSADMAAAANKHADASELSSLSATLKNLKDACDDPEIIRTVEDRLRLMLEMGSAARLAPTVLFPGGGGGASGRGGDVGKGGRE</sequence>
<feature type="region of interest" description="Disordered" evidence="1">
    <location>
        <begin position="341"/>
        <end position="362"/>
    </location>
</feature>
<reference evidence="2 3" key="1">
    <citation type="submission" date="2017-03" db="EMBL/GenBank/DDBJ databases">
        <title>WGS assembly of Porphyra umbilicalis.</title>
        <authorList>
            <person name="Brawley S.H."/>
            <person name="Blouin N.A."/>
            <person name="Ficko-Blean E."/>
            <person name="Wheeler G.L."/>
            <person name="Lohr M."/>
            <person name="Goodson H.V."/>
            <person name="Jenkins J.W."/>
            <person name="Blaby-Haas C.E."/>
            <person name="Helliwell K.E."/>
            <person name="Chan C."/>
            <person name="Marriage T."/>
            <person name="Bhattacharya D."/>
            <person name="Klein A.S."/>
            <person name="Badis Y."/>
            <person name="Brodie J."/>
            <person name="Cao Y."/>
            <person name="Collen J."/>
            <person name="Dittami S.M."/>
            <person name="Gachon C.M."/>
            <person name="Green B.R."/>
            <person name="Karpowicz S."/>
            <person name="Kim J.W."/>
            <person name="Kudahl U."/>
            <person name="Lin S."/>
            <person name="Michel G."/>
            <person name="Mittag M."/>
            <person name="Olson B.J."/>
            <person name="Pangilinan J."/>
            <person name="Peng Y."/>
            <person name="Qiu H."/>
            <person name="Shu S."/>
            <person name="Singer J.T."/>
            <person name="Smith A.G."/>
            <person name="Sprecher B.N."/>
            <person name="Wagner V."/>
            <person name="Wang W."/>
            <person name="Wang Z.-Y."/>
            <person name="Yan J."/>
            <person name="Yarish C."/>
            <person name="Zoeuner-Riek S."/>
            <person name="Zhuang Y."/>
            <person name="Zou Y."/>
            <person name="Lindquist E.A."/>
            <person name="Grimwood J."/>
            <person name="Barry K."/>
            <person name="Rokhsar D.S."/>
            <person name="Schmutz J."/>
            <person name="Stiller J.W."/>
            <person name="Grossman A.R."/>
            <person name="Prochnik S.E."/>
        </authorList>
    </citation>
    <scope>NUCLEOTIDE SEQUENCE [LARGE SCALE GENOMIC DNA]</scope>
    <source>
        <strain evidence="2">4086291</strain>
    </source>
</reference>
<feature type="compositionally biased region" description="Low complexity" evidence="1">
    <location>
        <begin position="1"/>
        <end position="14"/>
    </location>
</feature>
<evidence type="ECO:0000313" key="3">
    <source>
        <dbReference type="Proteomes" id="UP000218209"/>
    </source>
</evidence>
<gene>
    <name evidence="2" type="ORF">BU14_0076s0004</name>
</gene>
<accession>A0A1X6PF22</accession>
<proteinExistence type="predicted"/>
<evidence type="ECO:0000313" key="2">
    <source>
        <dbReference type="EMBL" id="OSX79447.1"/>
    </source>
</evidence>
<dbReference type="AlphaFoldDB" id="A0A1X6PF22"/>
<feature type="compositionally biased region" description="Gly residues" evidence="1">
    <location>
        <begin position="343"/>
        <end position="362"/>
    </location>
</feature>
<organism evidence="2 3">
    <name type="scientific">Porphyra umbilicalis</name>
    <name type="common">Purple laver</name>
    <name type="synonym">Red alga</name>
    <dbReference type="NCBI Taxonomy" id="2786"/>
    <lineage>
        <taxon>Eukaryota</taxon>
        <taxon>Rhodophyta</taxon>
        <taxon>Bangiophyceae</taxon>
        <taxon>Bangiales</taxon>
        <taxon>Bangiaceae</taxon>
        <taxon>Porphyra</taxon>
    </lineage>
</organism>
<dbReference type="EMBL" id="KV918790">
    <property type="protein sequence ID" value="OSX79447.1"/>
    <property type="molecule type" value="Genomic_DNA"/>
</dbReference>